<organism evidence="2 3">
    <name type="scientific">Liparis tanakae</name>
    <name type="common">Tanaka's snailfish</name>
    <dbReference type="NCBI Taxonomy" id="230148"/>
    <lineage>
        <taxon>Eukaryota</taxon>
        <taxon>Metazoa</taxon>
        <taxon>Chordata</taxon>
        <taxon>Craniata</taxon>
        <taxon>Vertebrata</taxon>
        <taxon>Euteleostomi</taxon>
        <taxon>Actinopterygii</taxon>
        <taxon>Neopterygii</taxon>
        <taxon>Teleostei</taxon>
        <taxon>Neoteleostei</taxon>
        <taxon>Acanthomorphata</taxon>
        <taxon>Eupercaria</taxon>
        <taxon>Perciformes</taxon>
        <taxon>Cottioidei</taxon>
        <taxon>Cottales</taxon>
        <taxon>Liparidae</taxon>
        <taxon>Liparis</taxon>
    </lineage>
</organism>
<accession>A0A4Z2EM20</accession>
<keyword evidence="3" id="KW-1185">Reference proteome</keyword>
<feature type="region of interest" description="Disordered" evidence="1">
    <location>
        <begin position="94"/>
        <end position="114"/>
    </location>
</feature>
<reference evidence="2 3" key="1">
    <citation type="submission" date="2019-03" db="EMBL/GenBank/DDBJ databases">
        <title>First draft genome of Liparis tanakae, snailfish: a comprehensive survey of snailfish specific genes.</title>
        <authorList>
            <person name="Kim W."/>
            <person name="Song I."/>
            <person name="Jeong J.-H."/>
            <person name="Kim D."/>
            <person name="Kim S."/>
            <person name="Ryu S."/>
            <person name="Song J.Y."/>
            <person name="Lee S.K."/>
        </authorList>
    </citation>
    <scope>NUCLEOTIDE SEQUENCE [LARGE SCALE GENOMIC DNA]</scope>
    <source>
        <tissue evidence="2">Muscle</tissue>
    </source>
</reference>
<dbReference type="AlphaFoldDB" id="A0A4Z2EM20"/>
<name>A0A4Z2EM20_9TELE</name>
<feature type="region of interest" description="Disordered" evidence="1">
    <location>
        <begin position="19"/>
        <end position="40"/>
    </location>
</feature>
<evidence type="ECO:0000313" key="2">
    <source>
        <dbReference type="EMBL" id="TNN29903.1"/>
    </source>
</evidence>
<protein>
    <submittedName>
        <fullName evidence="2">Uncharacterized protein</fullName>
    </submittedName>
</protein>
<evidence type="ECO:0000256" key="1">
    <source>
        <dbReference type="SAM" id="MobiDB-lite"/>
    </source>
</evidence>
<dbReference type="EMBL" id="SRLO01005051">
    <property type="protein sequence ID" value="TNN29903.1"/>
    <property type="molecule type" value="Genomic_DNA"/>
</dbReference>
<evidence type="ECO:0000313" key="3">
    <source>
        <dbReference type="Proteomes" id="UP000314294"/>
    </source>
</evidence>
<gene>
    <name evidence="2" type="ORF">EYF80_059947</name>
</gene>
<proteinExistence type="predicted"/>
<dbReference type="Proteomes" id="UP000314294">
    <property type="component" value="Unassembled WGS sequence"/>
</dbReference>
<feature type="compositionally biased region" description="Polar residues" evidence="1">
    <location>
        <begin position="31"/>
        <end position="40"/>
    </location>
</feature>
<comment type="caution">
    <text evidence="2">The sequence shown here is derived from an EMBL/GenBank/DDBJ whole genome shotgun (WGS) entry which is preliminary data.</text>
</comment>
<sequence>MNSCECLYSVDHVKILSEKKKKKPSAKEASNTQGDVDSDSATKYFGGFNFQALLPSRLLRRGREGSGGAQELLSDRMLSTVSLSEVMQPRLRRETQTGLFLKANGKMKGQREPE</sequence>